<evidence type="ECO:0008006" key="5">
    <source>
        <dbReference type="Google" id="ProtNLM"/>
    </source>
</evidence>
<accession>A0A1G9Z0B8</accession>
<dbReference type="Proteomes" id="UP000242957">
    <property type="component" value="Unassembled WGS sequence"/>
</dbReference>
<dbReference type="OrthoDB" id="7024182at2"/>
<evidence type="ECO:0000313" key="3">
    <source>
        <dbReference type="EMBL" id="SDN14730.1"/>
    </source>
</evidence>
<reference evidence="4" key="1">
    <citation type="submission" date="2016-10" db="EMBL/GenBank/DDBJ databases">
        <authorList>
            <person name="Varghese N."/>
            <person name="Submissions S."/>
        </authorList>
    </citation>
    <scope>NUCLEOTIDE SEQUENCE [LARGE SCALE GENOMIC DNA]</scope>
    <source>
        <strain evidence="4">JCM 21621</strain>
    </source>
</reference>
<name>A0A1G9Z0B8_9PSED</name>
<dbReference type="STRING" id="198616.SAMN05216193_101294"/>
<feature type="region of interest" description="Disordered" evidence="1">
    <location>
        <begin position="26"/>
        <end position="56"/>
    </location>
</feature>
<evidence type="ECO:0000256" key="2">
    <source>
        <dbReference type="SAM" id="SignalP"/>
    </source>
</evidence>
<keyword evidence="4" id="KW-1185">Reference proteome</keyword>
<feature type="compositionally biased region" description="Basic residues" evidence="1">
    <location>
        <begin position="36"/>
        <end position="46"/>
    </location>
</feature>
<evidence type="ECO:0000313" key="4">
    <source>
        <dbReference type="Proteomes" id="UP000242957"/>
    </source>
</evidence>
<dbReference type="AlphaFoldDB" id="A0A1G9Z0B8"/>
<proteinExistence type="predicted"/>
<protein>
    <recommendedName>
        <fullName evidence="5">Heme utilization protein</fullName>
    </recommendedName>
</protein>
<gene>
    <name evidence="3" type="ORF">SAMN05216193_101294</name>
</gene>
<dbReference type="EMBL" id="FNIJ01000001">
    <property type="protein sequence ID" value="SDN14730.1"/>
    <property type="molecule type" value="Genomic_DNA"/>
</dbReference>
<feature type="compositionally biased region" description="Basic and acidic residues" evidence="1">
    <location>
        <begin position="26"/>
        <end position="35"/>
    </location>
</feature>
<evidence type="ECO:0000256" key="1">
    <source>
        <dbReference type="SAM" id="MobiDB-lite"/>
    </source>
</evidence>
<keyword evidence="2" id="KW-0732">Signal</keyword>
<feature type="chain" id="PRO_5017474475" description="Heme utilization protein" evidence="2">
    <location>
        <begin position="25"/>
        <end position="327"/>
    </location>
</feature>
<feature type="signal peptide" evidence="2">
    <location>
        <begin position="1"/>
        <end position="24"/>
    </location>
</feature>
<sequence length="327" mass="34432">MKPSMALKPLVFAVAAVMAVAVQANDRNDRHDRHDRGHGHEHHQKRPPYDPHTDPRIFAGAVATLEDSQNNTDNFVINQATENDAEVTDSLNDVEGNAGLNVAAGDMNQQDNETALASSDAEWIFGGAYASTSANQYQTGNTALNFSTTNTANLDGSANDSSGNIGVNVAAGDFNQQKNMMAAAVSSGRFAIAEGPVDQDTTGNVVANTAVPEFDKVTLRSEFKAHGKYEGKGYGVVVDDGKKGYGRHSKPDLDPMFFHEEGDVYLSGYATHQVLVFSGWTAPVINTATVNNSLNGAQGNVGANVAAGVGNQQANSLTIAAGCQTCL</sequence>
<organism evidence="3 4">
    <name type="scientific">Pseudomonas jinjuensis</name>
    <dbReference type="NCBI Taxonomy" id="198616"/>
    <lineage>
        <taxon>Bacteria</taxon>
        <taxon>Pseudomonadati</taxon>
        <taxon>Pseudomonadota</taxon>
        <taxon>Gammaproteobacteria</taxon>
        <taxon>Pseudomonadales</taxon>
        <taxon>Pseudomonadaceae</taxon>
        <taxon>Pseudomonas</taxon>
    </lineage>
</organism>